<dbReference type="InterPro" id="IPR014984">
    <property type="entry name" value="HopJ"/>
</dbReference>
<accession>V4JAR5</accession>
<dbReference type="InterPro" id="IPR038604">
    <property type="entry name" value="HopJ_sf"/>
</dbReference>
<dbReference type="Pfam" id="PF08888">
    <property type="entry name" value="HopJ"/>
    <property type="match status" value="1"/>
</dbReference>
<dbReference type="PATRIC" id="fig|1353533.3.peg.3699"/>
<evidence type="ECO:0000313" key="1">
    <source>
        <dbReference type="EMBL" id="ESP92262.1"/>
    </source>
</evidence>
<dbReference type="AlphaFoldDB" id="V4JAR5"/>
<dbReference type="RefSeq" id="WP_023400559.1">
    <property type="nucleotide sequence ID" value="NZ_AUSV01000086.1"/>
</dbReference>
<dbReference type="Proteomes" id="UP000017820">
    <property type="component" value="Unassembled WGS sequence"/>
</dbReference>
<comment type="caution">
    <text evidence="1">The sequence shown here is derived from an EMBL/GenBank/DDBJ whole genome shotgun (WGS) entry which is preliminary data.</text>
</comment>
<sequence>MANIQPESVERFISRVTEQGESVEFEQTISLIDTHFEFTPTSFTNGEQENEAGTNLGSCKILAFAKLHGLSEQATLHCFGRYYRQDVLQNTDGNDHANIRNFMKFGWKRVSFFEFPLSKKY</sequence>
<dbReference type="EMBL" id="AUSV01000086">
    <property type="protein sequence ID" value="ESP92262.1"/>
    <property type="molecule type" value="Genomic_DNA"/>
</dbReference>
<protein>
    <submittedName>
        <fullName evidence="1">HopJ type III effector protein</fullName>
    </submittedName>
</protein>
<gene>
    <name evidence="1" type="ORF">PL2TA16_05099</name>
</gene>
<organism evidence="1 2">
    <name type="scientific">Pseudoalteromonas luteoviolacea (strain 2ta16)</name>
    <dbReference type="NCBI Taxonomy" id="1353533"/>
    <lineage>
        <taxon>Bacteria</taxon>
        <taxon>Pseudomonadati</taxon>
        <taxon>Pseudomonadota</taxon>
        <taxon>Gammaproteobacteria</taxon>
        <taxon>Alteromonadales</taxon>
        <taxon>Pseudoalteromonadaceae</taxon>
        <taxon>Pseudoalteromonas</taxon>
    </lineage>
</organism>
<proteinExistence type="predicted"/>
<name>V4JAR5_PSEL2</name>
<evidence type="ECO:0000313" key="2">
    <source>
        <dbReference type="Proteomes" id="UP000017820"/>
    </source>
</evidence>
<dbReference type="Gene3D" id="3.20.160.10">
    <property type="entry name" value="vpa0580 domain like"/>
    <property type="match status" value="1"/>
</dbReference>
<reference evidence="1 2" key="1">
    <citation type="submission" date="2013-07" db="EMBL/GenBank/DDBJ databases">
        <title>Draft genome sequence of Pseudoalteromonas luteoviolacea 2ta16.</title>
        <authorList>
            <person name="Allen E.E."/>
            <person name="Azam F."/>
            <person name="Podell S."/>
        </authorList>
    </citation>
    <scope>NUCLEOTIDE SEQUENCE [LARGE SCALE GENOMIC DNA]</scope>
    <source>
        <strain evidence="1 2">2ta16</strain>
    </source>
</reference>